<dbReference type="GO" id="GO:0047590">
    <property type="term" value="F:5-dehydro-2-deoxygluconokinase activity"/>
    <property type="evidence" value="ECO:0007669"/>
    <property type="project" value="UniProtKB-EC"/>
</dbReference>
<dbReference type="InterPro" id="IPR002173">
    <property type="entry name" value="Carboh/pur_kinase_PfkB_CS"/>
</dbReference>
<dbReference type="Proteomes" id="UP000036410">
    <property type="component" value="Chromosome"/>
</dbReference>
<dbReference type="InterPro" id="IPR050306">
    <property type="entry name" value="PfkB_Carbo_kinase"/>
</dbReference>
<keyword evidence="2 7" id="KW-0808">Transferase</keyword>
<dbReference type="PANTHER" id="PTHR43085:SF1">
    <property type="entry name" value="PSEUDOURIDINE KINASE-RELATED"/>
    <property type="match status" value="1"/>
</dbReference>
<dbReference type="PROSITE" id="PS00584">
    <property type="entry name" value="PFKB_KINASES_2"/>
    <property type="match status" value="1"/>
</dbReference>
<accession>A0A806TQF5</accession>
<protein>
    <submittedName>
        <fullName evidence="7">5-dehydro-2-deoxygluconokinase</fullName>
        <ecNumber evidence="7">2.7.1.92</ecNumber>
    </submittedName>
</protein>
<dbReference type="SUPFAM" id="SSF53613">
    <property type="entry name" value="Ribokinase-like"/>
    <property type="match status" value="1"/>
</dbReference>
<proteinExistence type="inferred from homology"/>
<evidence type="ECO:0000313" key="8">
    <source>
        <dbReference type="Proteomes" id="UP000036410"/>
    </source>
</evidence>
<keyword evidence="4 7" id="KW-0418">Kinase</keyword>
<dbReference type="AlphaFoldDB" id="A0A806TQF5"/>
<evidence type="ECO:0000256" key="4">
    <source>
        <dbReference type="ARBA" id="ARBA00022777"/>
    </source>
</evidence>
<dbReference type="EC" id="2.7.1.92" evidence="7"/>
<evidence type="ECO:0000256" key="5">
    <source>
        <dbReference type="ARBA" id="ARBA00022840"/>
    </source>
</evidence>
<gene>
    <name evidence="7" type="primary">iolC_3</name>
    <name evidence="7" type="ORF">AS52_02094</name>
</gene>
<sequence length="329" mass="36459">MYASNALRDRRKKAGINVKKGIISYGEAFIDFIAKNESNTDFDPFLGGTTVNVAVGVQKLGAKASYICKLGSDETSDFVRKKLLIEGVNQSGCVTSVTKKVCEVYVHKSKEGDGYFHSYIDSTPHEQVYKYELQEALFEKAAIFYFGSGTLFHPISQETTREAVRLAKKYRMLVAFDPNIRMKRWESEAACRNIVTSFLYETDILKISQDELLFLMNSTDLTESLEKLRAYHIPFVWVTQGEKGAVAVTANQTLHVSAKKVQAIDTTGAGDAFMAGILWCIHEKGLPEREESCKQYTMFANALGGAVSARYGGIISLKAKEVSSIKAGS</sequence>
<dbReference type="InterPro" id="IPR011611">
    <property type="entry name" value="PfkB_dom"/>
</dbReference>
<feature type="domain" description="Carbohydrate kinase PfkB" evidence="6">
    <location>
        <begin position="21"/>
        <end position="318"/>
    </location>
</feature>
<dbReference type="InterPro" id="IPR029056">
    <property type="entry name" value="Ribokinase-like"/>
</dbReference>
<keyword evidence="5" id="KW-0067">ATP-binding</keyword>
<evidence type="ECO:0000256" key="1">
    <source>
        <dbReference type="ARBA" id="ARBA00010688"/>
    </source>
</evidence>
<name>A0A806TQF5_PRIMG</name>
<dbReference type="GO" id="GO:0005524">
    <property type="term" value="F:ATP binding"/>
    <property type="evidence" value="ECO:0007669"/>
    <property type="project" value="UniProtKB-KW"/>
</dbReference>
<dbReference type="PANTHER" id="PTHR43085">
    <property type="entry name" value="HEXOKINASE FAMILY MEMBER"/>
    <property type="match status" value="1"/>
</dbReference>
<organism evidence="7 8">
    <name type="scientific">Priestia megaterium Q3</name>
    <dbReference type="NCBI Taxonomy" id="1452722"/>
    <lineage>
        <taxon>Bacteria</taxon>
        <taxon>Bacillati</taxon>
        <taxon>Bacillota</taxon>
        <taxon>Bacilli</taxon>
        <taxon>Bacillales</taxon>
        <taxon>Bacillaceae</taxon>
        <taxon>Priestia</taxon>
    </lineage>
</organism>
<dbReference type="EMBL" id="CP010586">
    <property type="protein sequence ID" value="AKP77059.1"/>
    <property type="molecule type" value="Genomic_DNA"/>
</dbReference>
<evidence type="ECO:0000259" key="6">
    <source>
        <dbReference type="Pfam" id="PF00294"/>
    </source>
</evidence>
<reference evidence="7 8" key="1">
    <citation type="submission" date="2015-01" db="EMBL/GenBank/DDBJ databases">
        <title>Genome sequence of bacillus megaterium Q3.</title>
        <authorList>
            <person name="Wang Y."/>
            <person name="Luo K."/>
            <person name="Bai L."/>
            <person name="Luo F."/>
        </authorList>
    </citation>
    <scope>NUCLEOTIDE SEQUENCE [LARGE SCALE GENOMIC DNA]</scope>
    <source>
        <strain evidence="7 8">Q3</strain>
    </source>
</reference>
<evidence type="ECO:0000256" key="2">
    <source>
        <dbReference type="ARBA" id="ARBA00022679"/>
    </source>
</evidence>
<evidence type="ECO:0000313" key="7">
    <source>
        <dbReference type="EMBL" id="AKP77059.1"/>
    </source>
</evidence>
<dbReference type="CDD" id="cd01167">
    <property type="entry name" value="bac_FRK"/>
    <property type="match status" value="1"/>
</dbReference>
<dbReference type="Pfam" id="PF00294">
    <property type="entry name" value="PfkB"/>
    <property type="match status" value="1"/>
</dbReference>
<dbReference type="Gene3D" id="3.40.1190.20">
    <property type="match status" value="1"/>
</dbReference>
<keyword evidence="3" id="KW-0547">Nucleotide-binding</keyword>
<comment type="similarity">
    <text evidence="1">Belongs to the carbohydrate kinase PfkB family.</text>
</comment>
<evidence type="ECO:0000256" key="3">
    <source>
        <dbReference type="ARBA" id="ARBA00022741"/>
    </source>
</evidence>